<dbReference type="InterPro" id="IPR037026">
    <property type="entry name" value="Vgr_OB-fold_dom_sf"/>
</dbReference>
<feature type="domain" description="Gp5/Type VI secretion system Vgr protein OB-fold" evidence="1">
    <location>
        <begin position="373"/>
        <end position="445"/>
    </location>
</feature>
<dbReference type="OrthoDB" id="1907165at2"/>
<keyword evidence="3" id="KW-1185">Reference proteome</keyword>
<dbReference type="Gene3D" id="2.30.110.50">
    <property type="match status" value="1"/>
</dbReference>
<gene>
    <name evidence="2" type="ORF">CWM47_04240</name>
</gene>
<sequence length="599" mass="66201">MARQVKVQIELEGGKELKHYTHLRIHQYLNTHHAFEIGVPFSVLEDSSEHFFHQAHQDVCGKTITLSFSPASDKDSFNFTFKGIVTEIVLMNTSDLSNVFLLKGFSPTIVLDDCRTRRTFLQHSLQRIAEAVLDPYPSNLLRRQLKPRTTTDIPYAVQYNETNFEFLNRLTAEHGEWFYYDGRELRLGPPDSGNSVDFSVDGIQLFSLSIGLQPTQQTLTAHDYRQPSDYTSQSSGQTVSGLGQFGSFALQKSEDVFAQASQQLAEWPVYGQSELDELVKTKKSVNATGLLTFSGSGEVPNLLVGGIIDVQGMVLKRDKSSKESFGKYRLIDISHEVDGSGNYQNHFRAVPESAAYPPRNTYYRAPAAQPELAKVSDNNDPDKLGRVKVEFMWGGSDKESDWLRVSSAYTGAGQGALFVPERDAHVMVGYESSRPENPFVIGSLYPKKSGVNYTYSDNNRKVIQTKSGNQLLFVEDANGEQIQISNVNYSETVLTLEFAENGKISLKTPGKIELAGDTIHLKAQTDLTLEAGNELTLKGQTKAKLTSSSSVEVEAPNVKIQADVAAELKADASLKLKGAMVSLNGDAMVEVQAALIKLN</sequence>
<proteinExistence type="predicted"/>
<organism evidence="2 3">
    <name type="scientific">Spirosoma pollinicola</name>
    <dbReference type="NCBI Taxonomy" id="2057025"/>
    <lineage>
        <taxon>Bacteria</taxon>
        <taxon>Pseudomonadati</taxon>
        <taxon>Bacteroidota</taxon>
        <taxon>Cytophagia</taxon>
        <taxon>Cytophagales</taxon>
        <taxon>Cytophagaceae</taxon>
        <taxon>Spirosoma</taxon>
    </lineage>
</organism>
<dbReference type="RefSeq" id="WP_100986532.1">
    <property type="nucleotide sequence ID" value="NZ_CP025096.1"/>
</dbReference>
<evidence type="ECO:0000313" key="2">
    <source>
        <dbReference type="EMBL" id="AUD01102.1"/>
    </source>
</evidence>
<accession>A0A2K8YTY8</accession>
<dbReference type="Pfam" id="PF04717">
    <property type="entry name" value="Phage_base_V"/>
    <property type="match status" value="1"/>
</dbReference>
<evidence type="ECO:0000313" key="3">
    <source>
        <dbReference type="Proteomes" id="UP000232883"/>
    </source>
</evidence>
<evidence type="ECO:0000259" key="1">
    <source>
        <dbReference type="Pfam" id="PF04717"/>
    </source>
</evidence>
<reference evidence="2 3" key="1">
    <citation type="submission" date="2017-11" db="EMBL/GenBank/DDBJ databases">
        <title>Taxonomic description and genome sequences of Spirosoma HA7 sp. nov., isolated from pollen microhabitat of Corylus avellana.</title>
        <authorList>
            <person name="Ambika Manirajan B."/>
            <person name="Suarez C."/>
            <person name="Ratering S."/>
            <person name="Geissler-Plaum R."/>
            <person name="Cardinale M."/>
            <person name="Sylvia S."/>
        </authorList>
    </citation>
    <scope>NUCLEOTIDE SEQUENCE [LARGE SCALE GENOMIC DNA]</scope>
    <source>
        <strain evidence="2 3">HA7</strain>
    </source>
</reference>
<dbReference type="SUPFAM" id="SSF69279">
    <property type="entry name" value="Phage tail proteins"/>
    <property type="match status" value="1"/>
</dbReference>
<dbReference type="Pfam" id="PF05954">
    <property type="entry name" value="Phage_GPD"/>
    <property type="match status" value="1"/>
</dbReference>
<dbReference type="Gene3D" id="2.40.50.230">
    <property type="entry name" value="Gp5 N-terminal domain"/>
    <property type="match status" value="1"/>
</dbReference>
<dbReference type="EMBL" id="CP025096">
    <property type="protein sequence ID" value="AUD01102.1"/>
    <property type="molecule type" value="Genomic_DNA"/>
</dbReference>
<protein>
    <recommendedName>
        <fullName evidence="1">Gp5/Type VI secretion system Vgr protein OB-fold domain-containing protein</fullName>
    </recommendedName>
</protein>
<dbReference type="AlphaFoldDB" id="A0A2K8YTY8"/>
<dbReference type="InterPro" id="IPR006531">
    <property type="entry name" value="Gp5/Vgr_OB"/>
</dbReference>
<dbReference type="KEGG" id="spir:CWM47_04240"/>
<dbReference type="SUPFAM" id="SSF69349">
    <property type="entry name" value="Phage fibre proteins"/>
    <property type="match status" value="1"/>
</dbReference>
<dbReference type="Proteomes" id="UP000232883">
    <property type="component" value="Chromosome"/>
</dbReference>
<dbReference type="Gene3D" id="3.55.50.10">
    <property type="entry name" value="Baseplate protein-like domains"/>
    <property type="match status" value="1"/>
</dbReference>
<dbReference type="SUPFAM" id="SSF69255">
    <property type="entry name" value="gp5 N-terminal domain-like"/>
    <property type="match status" value="1"/>
</dbReference>
<name>A0A2K8YTY8_9BACT</name>